<evidence type="ECO:0000256" key="3">
    <source>
        <dbReference type="NCBIfam" id="TIGR00682"/>
    </source>
</evidence>
<keyword evidence="2" id="KW-0547">Nucleotide-binding</keyword>
<protein>
    <recommendedName>
        <fullName evidence="2 3">Tetraacyldisaccharide 4'-kinase</fullName>
        <ecNumber evidence="2 3">2.7.1.130</ecNumber>
    </recommendedName>
    <alternativeName>
        <fullName evidence="2">Lipid A 4'-kinase</fullName>
    </alternativeName>
</protein>
<keyword evidence="2" id="KW-0443">Lipid metabolism</keyword>
<evidence type="ECO:0000256" key="4">
    <source>
        <dbReference type="SAM" id="Phobius"/>
    </source>
</evidence>
<dbReference type="RefSeq" id="WP_006695853.1">
    <property type="nucleotide sequence ID" value="NZ_JH376857.1"/>
</dbReference>
<evidence type="ECO:0000313" key="7">
    <source>
        <dbReference type="Proteomes" id="UP000003175"/>
    </source>
</evidence>
<dbReference type="Pfam" id="PF04413">
    <property type="entry name" value="Glycos_transf_N"/>
    <property type="match status" value="1"/>
</dbReference>
<evidence type="ECO:0000259" key="5">
    <source>
        <dbReference type="Pfam" id="PF04413"/>
    </source>
</evidence>
<dbReference type="InterPro" id="IPR027417">
    <property type="entry name" value="P-loop_NTPase"/>
</dbReference>
<feature type="domain" description="3-deoxy-D-manno-octulosonic-acid transferase N-terminal" evidence="5">
    <location>
        <begin position="33"/>
        <end position="215"/>
    </location>
</feature>
<dbReference type="InterPro" id="IPR003758">
    <property type="entry name" value="LpxK"/>
</dbReference>
<accession>A0ABN0DSG1</accession>
<dbReference type="InterPro" id="IPR039901">
    <property type="entry name" value="Kdotransferase"/>
</dbReference>
<keyword evidence="2" id="KW-0418">Kinase</keyword>
<dbReference type="EC" id="2.7.1.130" evidence="2 3"/>
<keyword evidence="7" id="KW-1185">Reference proteome</keyword>
<keyword evidence="4" id="KW-0812">Transmembrane</keyword>
<feature type="transmembrane region" description="Helical" evidence="4">
    <location>
        <begin position="6"/>
        <end position="25"/>
    </location>
</feature>
<keyword evidence="2" id="KW-0444">Lipid biosynthesis</keyword>
<keyword evidence="1 2" id="KW-0808">Transferase</keyword>
<keyword evidence="4" id="KW-0472">Membrane</keyword>
<comment type="catalytic activity">
    <reaction evidence="2">
        <text>a lipid A disaccharide + ATP = a lipid IVA + ADP + H(+)</text>
        <dbReference type="Rhea" id="RHEA:67840"/>
        <dbReference type="ChEBI" id="CHEBI:15378"/>
        <dbReference type="ChEBI" id="CHEBI:30616"/>
        <dbReference type="ChEBI" id="CHEBI:176343"/>
        <dbReference type="ChEBI" id="CHEBI:176425"/>
        <dbReference type="ChEBI" id="CHEBI:456216"/>
        <dbReference type="EC" id="2.7.1.130"/>
    </reaction>
</comment>
<sequence length="846" mass="94630">MRFLYNLAAILIVTIIIPIFMLRATRERGFVERIKQSFGFYPQETIDKVAGKNAIWVHAASVGEIVATSPLVREFRKAFPDSPILVSVVTTGGYEMAHRIIKDADAIIYFPLDLPFLASRVVGRIRPRVFLPVETELWPNFLKKAKQLDVPVMMVNGRISDRSVKQYKYLFGMLREMIGTVKCFAMQSSIDADYIMRLGAPRELVTVTGNTKFDQAYTSVSPEERAALIKELGLEGASRIMIAGSTHRGEEELVLAAFAAVRAKDPNVRLIIAPREVLRTMEVEHLCRKAGFTVNTRKNLQKGAAGGEDIVVLDTVGELGRVYGLGDVIYIGGSLIPHGGHNILEPAAHGKAIIVGSQMFNFKDIHALFRNRNAVVTVTSGAELTRETLRLFGDDAERQRLERETLAIINENKGASKKSAQILVDMLAAYEARRALRAQQRISNHRVQATQKVANFQTYFIDLVHDKEVRGVSRRLIMAIFYGFSLIYEQLVNLKLTMYRWGWVKKEQLDCFVISLGNVTVGGTGKTPTAQHLARAIHEMGYRVAILNRGYRAKWRGDVGIVSDGRALKMDAETAGDEAFMLAKHLPNVPVLIGPKRAVTGRYAIEHFGAEVAILDDGYQHWQLERDMDILLVDAVNVFGNGYLLPRGTLREPLSHIDRADVCLMTKVDQAAPGAIPYIWETFRSYNQDGLIIESIHQPRQFVRLSHWYEDIGAGGIPATEMEGKKVLAVSAIGNPASFEQTLTDLGVEMVESMRYPDHHDYGERDMAEVLYRAETLGVEAIVITEKDAVKVPGDVVRAKWRVPIYVISVEVTFQKGREEFFRTLKEQLAAKLGNGRHMPQEADVV</sequence>
<organism evidence="6 7">
    <name type="scientific">Selenomonas noxia F0398</name>
    <dbReference type="NCBI Taxonomy" id="702437"/>
    <lineage>
        <taxon>Bacteria</taxon>
        <taxon>Bacillati</taxon>
        <taxon>Bacillota</taxon>
        <taxon>Negativicutes</taxon>
        <taxon>Selenomonadales</taxon>
        <taxon>Selenomonadaceae</taxon>
        <taxon>Selenomonas</taxon>
    </lineage>
</organism>
<dbReference type="InterPro" id="IPR007507">
    <property type="entry name" value="Glycos_transf_N"/>
</dbReference>
<dbReference type="NCBIfam" id="TIGR00682">
    <property type="entry name" value="lpxK"/>
    <property type="match status" value="1"/>
</dbReference>
<dbReference type="InterPro" id="IPR038107">
    <property type="entry name" value="Glycos_transf_N_sf"/>
</dbReference>
<dbReference type="Proteomes" id="UP000003175">
    <property type="component" value="Unassembled WGS sequence"/>
</dbReference>
<comment type="similarity">
    <text evidence="2">Belongs to the LpxK family.</text>
</comment>
<reference evidence="6 7" key="1">
    <citation type="submission" date="2011-08" db="EMBL/GenBank/DDBJ databases">
        <title>The Genome Sequence of Selenomonas noxia F0398.</title>
        <authorList>
            <consortium name="The Broad Institute Genome Sequencing Platform"/>
            <person name="Earl A."/>
            <person name="Ward D."/>
            <person name="Feldgarden M."/>
            <person name="Gevers D."/>
            <person name="Izard J."/>
            <person name="Ganesan A."/>
            <person name="Blanton J.M."/>
            <person name="Baranova O.V."/>
            <person name="Tanner A.C."/>
            <person name="Dewhirst F.E."/>
            <person name="Young S.K."/>
            <person name="Zeng Q."/>
            <person name="Gargeya S."/>
            <person name="Fitzgerald M."/>
            <person name="Haas B."/>
            <person name="Abouelleil A."/>
            <person name="Alvarado L."/>
            <person name="Arachchi H.M."/>
            <person name="Berlin A."/>
            <person name="Brown A."/>
            <person name="Chapman S.B."/>
            <person name="Chen Z."/>
            <person name="Dunbar C."/>
            <person name="Freedman E."/>
            <person name="Gearin G."/>
            <person name="Gellesch M."/>
            <person name="Goldberg J."/>
            <person name="Griggs A."/>
            <person name="Gujja S."/>
            <person name="Heiman D."/>
            <person name="Howarth C."/>
            <person name="Larson L."/>
            <person name="Lui A."/>
            <person name="MacDonald P.J.P."/>
            <person name="Montmayeur A."/>
            <person name="Murphy C."/>
            <person name="Neiman D."/>
            <person name="Pearson M."/>
            <person name="Priest M."/>
            <person name="Roberts A."/>
            <person name="Saif S."/>
            <person name="Shea T."/>
            <person name="Shenoy N."/>
            <person name="Sisk P."/>
            <person name="Stolte C."/>
            <person name="Sykes S."/>
            <person name="Wortman J."/>
            <person name="Nusbaum C."/>
            <person name="Birren B."/>
        </authorList>
    </citation>
    <scope>NUCLEOTIDE SEQUENCE [LARGE SCALE GENOMIC DNA]</scope>
    <source>
        <strain evidence="6 7">F0398</strain>
    </source>
</reference>
<dbReference type="EMBL" id="ADGH01000003">
    <property type="protein sequence ID" value="EHG25863.1"/>
    <property type="molecule type" value="Genomic_DNA"/>
</dbReference>
<dbReference type="Gene3D" id="3.40.50.2000">
    <property type="entry name" value="Glycogen Phosphorylase B"/>
    <property type="match status" value="1"/>
</dbReference>
<dbReference type="SUPFAM" id="SSF53756">
    <property type="entry name" value="UDP-Glycosyltransferase/glycogen phosphorylase"/>
    <property type="match status" value="1"/>
</dbReference>
<feature type="binding site" evidence="2">
    <location>
        <begin position="520"/>
        <end position="527"/>
    </location>
    <ligand>
        <name>ATP</name>
        <dbReference type="ChEBI" id="CHEBI:30616"/>
    </ligand>
</feature>
<comment type="pathway">
    <text evidence="2">Glycolipid biosynthesis; lipid IV(A) biosynthesis; lipid IV(A) from (3R)-3-hydroxytetradecanoyl-[acyl-carrier-protein] and UDP-N-acetyl-alpha-D-glucosamine: step 6/6.</text>
</comment>
<comment type="function">
    <text evidence="2">Transfers the gamma-phosphate of ATP to the 4'-position of a tetraacyldisaccharide 1-phosphate intermediate (termed DS-1-P) to form tetraacyldisaccharide 1,4'-bis-phosphate (lipid IVA).</text>
</comment>
<gene>
    <name evidence="2" type="primary">lpxK</name>
    <name evidence="6" type="ORF">HMPREF9432_00364</name>
</gene>
<keyword evidence="2" id="KW-0441">Lipid A biosynthesis</keyword>
<evidence type="ECO:0000256" key="2">
    <source>
        <dbReference type="HAMAP-Rule" id="MF_00409"/>
    </source>
</evidence>
<evidence type="ECO:0000256" key="1">
    <source>
        <dbReference type="ARBA" id="ARBA00022679"/>
    </source>
</evidence>
<proteinExistence type="inferred from homology"/>
<dbReference type="SUPFAM" id="SSF52540">
    <property type="entry name" value="P-loop containing nucleoside triphosphate hydrolases"/>
    <property type="match status" value="1"/>
</dbReference>
<keyword evidence="4" id="KW-1133">Transmembrane helix</keyword>
<keyword evidence="2" id="KW-0067">ATP-binding</keyword>
<dbReference type="Gene3D" id="3.40.50.11720">
    <property type="entry name" value="3-Deoxy-D-manno-octulosonic-acid transferase, N-terminal domain"/>
    <property type="match status" value="1"/>
</dbReference>
<dbReference type="HAMAP" id="MF_00409">
    <property type="entry name" value="LpxK"/>
    <property type="match status" value="1"/>
</dbReference>
<dbReference type="Pfam" id="PF02606">
    <property type="entry name" value="LpxK"/>
    <property type="match status" value="1"/>
</dbReference>
<comment type="caution">
    <text evidence="6">The sequence shown here is derived from an EMBL/GenBank/DDBJ whole genome shotgun (WGS) entry which is preliminary data.</text>
</comment>
<dbReference type="PANTHER" id="PTHR42755:SF1">
    <property type="entry name" value="3-DEOXY-D-MANNO-OCTULOSONIC ACID TRANSFERASE, MITOCHONDRIAL-RELATED"/>
    <property type="match status" value="1"/>
</dbReference>
<name>A0ABN0DSG1_9FIRM</name>
<evidence type="ECO:0000313" key="6">
    <source>
        <dbReference type="EMBL" id="EHG25863.1"/>
    </source>
</evidence>
<dbReference type="PANTHER" id="PTHR42755">
    <property type="entry name" value="3-DEOXY-MANNO-OCTULOSONATE CYTIDYLYLTRANSFERASE"/>
    <property type="match status" value="1"/>
</dbReference>